<evidence type="ECO:0000313" key="1">
    <source>
        <dbReference type="EMBL" id="KAL1377747.1"/>
    </source>
</evidence>
<keyword evidence="2" id="KW-1185">Reference proteome</keyword>
<comment type="caution">
    <text evidence="1">The sequence shown here is derived from an EMBL/GenBank/DDBJ whole genome shotgun (WGS) entry which is preliminary data.</text>
</comment>
<dbReference type="Proteomes" id="UP001562425">
    <property type="component" value="Unassembled WGS sequence"/>
</dbReference>
<accession>A0ABD1CNY5</accession>
<organism evidence="1 2">
    <name type="scientific">Culex pipiens pipiens</name>
    <name type="common">Northern house mosquito</name>
    <dbReference type="NCBI Taxonomy" id="38569"/>
    <lineage>
        <taxon>Eukaryota</taxon>
        <taxon>Metazoa</taxon>
        <taxon>Ecdysozoa</taxon>
        <taxon>Arthropoda</taxon>
        <taxon>Hexapoda</taxon>
        <taxon>Insecta</taxon>
        <taxon>Pterygota</taxon>
        <taxon>Neoptera</taxon>
        <taxon>Endopterygota</taxon>
        <taxon>Diptera</taxon>
        <taxon>Nematocera</taxon>
        <taxon>Culicoidea</taxon>
        <taxon>Culicidae</taxon>
        <taxon>Culicinae</taxon>
        <taxon>Culicini</taxon>
        <taxon>Culex</taxon>
        <taxon>Culex</taxon>
    </lineage>
</organism>
<protein>
    <submittedName>
        <fullName evidence="1">Uncharacterized protein</fullName>
    </submittedName>
</protein>
<sequence length="89" mass="9615">MRASTTSIHRRDPEHNYCQIATGMGFLAHNMGPVGFGSSESASGKCHRSRCHGLALIENVKADDRTTVAKTSVPEYRAPSRVMSPGTEP</sequence>
<proteinExistence type="predicted"/>
<evidence type="ECO:0000313" key="2">
    <source>
        <dbReference type="Proteomes" id="UP001562425"/>
    </source>
</evidence>
<gene>
    <name evidence="1" type="ORF">pipiens_016047</name>
</gene>
<reference evidence="1 2" key="1">
    <citation type="submission" date="2024-05" db="EMBL/GenBank/DDBJ databases">
        <title>Culex pipiens pipiens assembly and annotation.</title>
        <authorList>
            <person name="Alout H."/>
            <person name="Durand T."/>
        </authorList>
    </citation>
    <scope>NUCLEOTIDE SEQUENCE [LARGE SCALE GENOMIC DNA]</scope>
    <source>
        <strain evidence="1">HA-2024</strain>
        <tissue evidence="1">Whole body</tissue>
    </source>
</reference>
<dbReference type="AlphaFoldDB" id="A0ABD1CNY5"/>
<name>A0ABD1CNY5_CULPP</name>
<dbReference type="EMBL" id="JBEHCU010010772">
    <property type="protein sequence ID" value="KAL1377747.1"/>
    <property type="molecule type" value="Genomic_DNA"/>
</dbReference>